<feature type="domain" description="Ricin B lectin" evidence="2">
    <location>
        <begin position="37"/>
        <end position="178"/>
    </location>
</feature>
<dbReference type="InterPro" id="IPR035992">
    <property type="entry name" value="Ricin_B-like_lectins"/>
</dbReference>
<gene>
    <name evidence="3" type="ORF">E4L96_01010</name>
</gene>
<accession>A0A4Y9ST69</accession>
<dbReference type="Gene3D" id="2.80.10.50">
    <property type="match status" value="1"/>
</dbReference>
<evidence type="ECO:0000259" key="2">
    <source>
        <dbReference type="SMART" id="SM00458"/>
    </source>
</evidence>
<dbReference type="InterPro" id="IPR000772">
    <property type="entry name" value="Ricin_B_lectin"/>
</dbReference>
<proteinExistence type="predicted"/>
<dbReference type="Proteomes" id="UP000298438">
    <property type="component" value="Unassembled WGS sequence"/>
</dbReference>
<keyword evidence="1" id="KW-0732">Signal</keyword>
<dbReference type="SUPFAM" id="SSF50370">
    <property type="entry name" value="Ricin B-like lectins"/>
    <property type="match status" value="1"/>
</dbReference>
<dbReference type="OrthoDB" id="231191at2"/>
<evidence type="ECO:0000313" key="4">
    <source>
        <dbReference type="Proteomes" id="UP000298438"/>
    </source>
</evidence>
<dbReference type="Pfam" id="PF00652">
    <property type="entry name" value="Ricin_B_lectin"/>
    <property type="match status" value="1"/>
</dbReference>
<keyword evidence="4" id="KW-1185">Reference proteome</keyword>
<comment type="caution">
    <text evidence="3">The sequence shown here is derived from an EMBL/GenBank/DDBJ whole genome shotgun (WGS) entry which is preliminary data.</text>
</comment>
<sequence length="183" mass="19206">MSMQSRFHTAVFALAVVASAPAFAGSAAPKATGAAPDTTFLQNAFDGRAKCLAADKDAVQMAQCDKSAAQQWVLERSPLPGYFRVHTVGGGAEQCLAVNTSANGPAVRMAACSDADNQQWAVQRSAMLAPGQTSGEAGGILQFTNQATGKTRCLESMGSGLKISPCDRRELGHRWLAQWSPTM</sequence>
<name>A0A4Y9ST69_9BURK</name>
<evidence type="ECO:0000256" key="1">
    <source>
        <dbReference type="SAM" id="SignalP"/>
    </source>
</evidence>
<dbReference type="AlphaFoldDB" id="A0A4Y9ST69"/>
<protein>
    <recommendedName>
        <fullName evidence="2">Ricin B lectin domain-containing protein</fullName>
    </recommendedName>
</protein>
<evidence type="ECO:0000313" key="3">
    <source>
        <dbReference type="EMBL" id="TFW29821.1"/>
    </source>
</evidence>
<dbReference type="CDD" id="cd23415">
    <property type="entry name" value="beta-trefoil_Ricin_AH"/>
    <property type="match status" value="1"/>
</dbReference>
<organism evidence="3 4">
    <name type="scientific">Zemynaea arenosa</name>
    <dbReference type="NCBI Taxonomy" id="2561931"/>
    <lineage>
        <taxon>Bacteria</taxon>
        <taxon>Pseudomonadati</taxon>
        <taxon>Pseudomonadota</taxon>
        <taxon>Betaproteobacteria</taxon>
        <taxon>Burkholderiales</taxon>
        <taxon>Oxalobacteraceae</taxon>
        <taxon>Telluria group</taxon>
        <taxon>Zemynaea</taxon>
    </lineage>
</organism>
<feature type="chain" id="PRO_5021433720" description="Ricin B lectin domain-containing protein" evidence="1">
    <location>
        <begin position="25"/>
        <end position="183"/>
    </location>
</feature>
<reference evidence="3 4" key="1">
    <citation type="submission" date="2019-03" db="EMBL/GenBank/DDBJ databases">
        <title>Draft Genome Sequence of Massilia arenosa sp. nov., a Novel Massilia Species Isolated from a Sandy-loam Maize Soil.</title>
        <authorList>
            <person name="Raths R."/>
            <person name="Peta V."/>
            <person name="Bucking H."/>
        </authorList>
    </citation>
    <scope>NUCLEOTIDE SEQUENCE [LARGE SCALE GENOMIC DNA]</scope>
    <source>
        <strain evidence="3 4">MC02</strain>
    </source>
</reference>
<dbReference type="SMART" id="SM00458">
    <property type="entry name" value="RICIN"/>
    <property type="match status" value="1"/>
</dbReference>
<dbReference type="PROSITE" id="PS50231">
    <property type="entry name" value="RICIN_B_LECTIN"/>
    <property type="match status" value="1"/>
</dbReference>
<feature type="signal peptide" evidence="1">
    <location>
        <begin position="1"/>
        <end position="24"/>
    </location>
</feature>
<dbReference type="EMBL" id="SPVF01000013">
    <property type="protein sequence ID" value="TFW29821.1"/>
    <property type="molecule type" value="Genomic_DNA"/>
</dbReference>